<accession>A0A8S4MMS6</accession>
<evidence type="ECO:0000313" key="3">
    <source>
        <dbReference type="Proteomes" id="UP000838412"/>
    </source>
</evidence>
<keyword evidence="3" id="KW-1185">Reference proteome</keyword>
<feature type="region of interest" description="Disordered" evidence="1">
    <location>
        <begin position="27"/>
        <end position="48"/>
    </location>
</feature>
<feature type="compositionally biased region" description="Polar residues" evidence="1">
    <location>
        <begin position="236"/>
        <end position="245"/>
    </location>
</feature>
<name>A0A8S4MMS6_BRALA</name>
<dbReference type="OrthoDB" id="10690840at2759"/>
<evidence type="ECO:0000313" key="2">
    <source>
        <dbReference type="EMBL" id="CAH1277212.1"/>
    </source>
</evidence>
<sequence length="865" mass="93173">MAAAQGDDRFGNVLERARQVNVVTGRAVANGGTSPPRPVNPVPRERTRPATRTTFTRKVMLVNDVFQLDGNTPPRVSRNSVLHEQQYESSLSNRQLLTKMKVGLLRSADLVLHIRPTTKARLQQASVTNAQLYVFKRPGRTGENPTPGGMEAICQDEFPSAQTLKECTRNEQRLYMYVDTPDGNEEEPEEQQDNVTQEVQQQDPAPRQDIAEDIAPGQQDPAPLPRPVTPPEQDLATVQDTSPSLSPTPSFGIDVIIDSPPHDADGFGNYFRFDHSLPQTNLSTSLPVIRRSYITQGVVEGEWPPRGATACGSAVRDNSDRGFEVAEGMGGRASRAVQLQLRLQQLVGQDHLAPYVWPLPFRQMCAQASANLCLLLVLLIDNSTAATVREMAMEIGTTTISYVCFWPFEAGTDDATEVIQYCERGLPVMLLLIPTGQYGMRVIQRLEGNRPSGTTVLDDIRNSRFYLEQTGREREQNNQRHRLIEAQRREFNTALESANKDHVPGVLPVPPTTANVPGVLPVPPTTDHVPGVLPVPTTTANVPGVLPVPPTTDHVPGVLPVPPTTDHVPGVLPVPPTTDHMPGVLPVPPTTDHMPGVLPVPTTTANVPGVLPVPPTTDHVPGVLPVPTTTANVPGVLPVPPTTDHVPGVLPVPTTTANVPGVLPVPPTTDHVPGVLPVPTTTAHVPGVLPVPPTTDHVPGVLPVPPTTDHVPGVLPVPPTTDHVPGVLPVPPTTDHVPGVLPVPTTTANVPGVLPVPPTTDHVPGVLHVLRDAIPGPLPVWRPPPGPPPPFPWNHHYPYAALPALDANPGPLPVWRPPPFPSLHLPPTSLRGNRFYPYPPPPYMRLPFPPINGIPFPPPPPPYQS</sequence>
<comment type="caution">
    <text evidence="2">The sequence shown here is derived from an EMBL/GenBank/DDBJ whole genome shotgun (WGS) entry which is preliminary data.</text>
</comment>
<dbReference type="Proteomes" id="UP000838412">
    <property type="component" value="Unassembled WGS sequence"/>
</dbReference>
<feature type="compositionally biased region" description="Low complexity" evidence="1">
    <location>
        <begin position="193"/>
        <end position="203"/>
    </location>
</feature>
<dbReference type="AlphaFoldDB" id="A0A8S4MMS6"/>
<organism evidence="2 3">
    <name type="scientific">Branchiostoma lanceolatum</name>
    <name type="common">Common lancelet</name>
    <name type="synonym">Amphioxus lanceolatum</name>
    <dbReference type="NCBI Taxonomy" id="7740"/>
    <lineage>
        <taxon>Eukaryota</taxon>
        <taxon>Metazoa</taxon>
        <taxon>Chordata</taxon>
        <taxon>Cephalochordata</taxon>
        <taxon>Leptocardii</taxon>
        <taxon>Amphioxiformes</taxon>
        <taxon>Branchiostomatidae</taxon>
        <taxon>Branchiostoma</taxon>
    </lineage>
</organism>
<gene>
    <name evidence="2" type="primary">RGAG1</name>
    <name evidence="2" type="ORF">BLAG_LOCUS26047</name>
</gene>
<dbReference type="EMBL" id="CAKMNS010000198">
    <property type="protein sequence ID" value="CAH1277212.1"/>
    <property type="molecule type" value="Genomic_DNA"/>
</dbReference>
<protein>
    <submittedName>
        <fullName evidence="2">RGAG1 protein</fullName>
    </submittedName>
</protein>
<reference evidence="2" key="1">
    <citation type="submission" date="2022-01" db="EMBL/GenBank/DDBJ databases">
        <authorList>
            <person name="Braso-Vives M."/>
        </authorList>
    </citation>
    <scope>NUCLEOTIDE SEQUENCE</scope>
</reference>
<evidence type="ECO:0000256" key="1">
    <source>
        <dbReference type="SAM" id="MobiDB-lite"/>
    </source>
</evidence>
<feature type="region of interest" description="Disordered" evidence="1">
    <location>
        <begin position="180"/>
        <end position="245"/>
    </location>
</feature>
<proteinExistence type="predicted"/>
<feature type="compositionally biased region" description="Acidic residues" evidence="1">
    <location>
        <begin position="182"/>
        <end position="192"/>
    </location>
</feature>